<dbReference type="OrthoDB" id="9866566at2"/>
<dbReference type="Proteomes" id="UP000249547">
    <property type="component" value="Unassembled WGS sequence"/>
</dbReference>
<protein>
    <submittedName>
        <fullName evidence="2">Uncharacterized protein</fullName>
    </submittedName>
</protein>
<evidence type="ECO:0000256" key="1">
    <source>
        <dbReference type="SAM" id="Phobius"/>
    </source>
</evidence>
<keyword evidence="1" id="KW-0472">Membrane</keyword>
<gene>
    <name evidence="2" type="ORF">LX64_02587</name>
</gene>
<keyword evidence="3" id="KW-1185">Reference proteome</keyword>
<reference evidence="2 3" key="1">
    <citation type="submission" date="2018-06" db="EMBL/GenBank/DDBJ databases">
        <title>Genomic Encyclopedia of Archaeal and Bacterial Type Strains, Phase II (KMG-II): from individual species to whole genera.</title>
        <authorList>
            <person name="Goeker M."/>
        </authorList>
    </citation>
    <scope>NUCLEOTIDE SEQUENCE [LARGE SCALE GENOMIC DNA]</scope>
    <source>
        <strain evidence="2 3">DSM 23857</strain>
    </source>
</reference>
<evidence type="ECO:0000313" key="3">
    <source>
        <dbReference type="Proteomes" id="UP000249547"/>
    </source>
</evidence>
<keyword evidence="1" id="KW-0812">Transmembrane</keyword>
<keyword evidence="1" id="KW-1133">Transmembrane helix</keyword>
<name>A0A327QLK7_9BACT</name>
<dbReference type="EMBL" id="QLLL01000004">
    <property type="protein sequence ID" value="RAJ05429.1"/>
    <property type="molecule type" value="Genomic_DNA"/>
</dbReference>
<proteinExistence type="predicted"/>
<accession>A0A327QLK7</accession>
<feature type="transmembrane region" description="Helical" evidence="1">
    <location>
        <begin position="126"/>
        <end position="150"/>
    </location>
</feature>
<sequence length="164" mass="18482">MDVKYFPSAVWKLSSRLSVDKITQVVEASTEKKTWKFSLKSAFAPDAFTSKITQSGFELAPGKYGMSYTKSSLLPPAKVKLSIEGNFTVLNCEVTFNGRAFSIIGVFYGVLMVISFLGFSNQKWPLGIFPILIGLIHYTATIINFNRLLFRYDKFMKELLIHNA</sequence>
<dbReference type="RefSeq" id="WP_111598019.1">
    <property type="nucleotide sequence ID" value="NZ_QLLL01000004.1"/>
</dbReference>
<evidence type="ECO:0000313" key="2">
    <source>
        <dbReference type="EMBL" id="RAJ05429.1"/>
    </source>
</evidence>
<organism evidence="2 3">
    <name type="scientific">Chitinophaga skermanii</name>
    <dbReference type="NCBI Taxonomy" id="331697"/>
    <lineage>
        <taxon>Bacteria</taxon>
        <taxon>Pseudomonadati</taxon>
        <taxon>Bacteroidota</taxon>
        <taxon>Chitinophagia</taxon>
        <taxon>Chitinophagales</taxon>
        <taxon>Chitinophagaceae</taxon>
        <taxon>Chitinophaga</taxon>
    </lineage>
</organism>
<dbReference type="AlphaFoldDB" id="A0A327QLK7"/>
<comment type="caution">
    <text evidence="2">The sequence shown here is derived from an EMBL/GenBank/DDBJ whole genome shotgun (WGS) entry which is preliminary data.</text>
</comment>
<feature type="transmembrane region" description="Helical" evidence="1">
    <location>
        <begin position="100"/>
        <end position="120"/>
    </location>
</feature>